<dbReference type="SMART" id="SM00364">
    <property type="entry name" value="LRR_BAC"/>
    <property type="match status" value="3"/>
</dbReference>
<dbReference type="GO" id="GO:0005737">
    <property type="term" value="C:cytoplasm"/>
    <property type="evidence" value="ECO:0007669"/>
    <property type="project" value="TreeGrafter"/>
</dbReference>
<dbReference type="InterPro" id="IPR001611">
    <property type="entry name" value="Leu-rich_rpt"/>
</dbReference>
<dbReference type="InterPro" id="IPR032675">
    <property type="entry name" value="LRR_dom_sf"/>
</dbReference>
<accession>A0A670ZQ96</accession>
<protein>
    <recommendedName>
        <fullName evidence="5">Leucine rich repeat containing 40</fullName>
    </recommendedName>
</protein>
<keyword evidence="4" id="KW-1185">Reference proteome</keyword>
<dbReference type="PANTHER" id="PTHR48051:SF1">
    <property type="entry name" value="RAS SUPPRESSOR PROTEIN 1"/>
    <property type="match status" value="1"/>
</dbReference>
<dbReference type="OMA" id="AIPPKLW"/>
<evidence type="ECO:0000256" key="1">
    <source>
        <dbReference type="ARBA" id="ARBA00022614"/>
    </source>
</evidence>
<dbReference type="Pfam" id="PF13855">
    <property type="entry name" value="LRR_8"/>
    <property type="match status" value="1"/>
</dbReference>
<dbReference type="Ensembl" id="ENSPTXT00000025717.1">
    <property type="protein sequence ID" value="ENSPTXP00000024949.1"/>
    <property type="gene ID" value="ENSPTXG00000017386.1"/>
</dbReference>
<proteinExistence type="predicted"/>
<dbReference type="InterPro" id="IPR003591">
    <property type="entry name" value="Leu-rich_rpt_typical-subtyp"/>
</dbReference>
<dbReference type="FunFam" id="3.80.10.10:FF:000206">
    <property type="entry name" value="leucine-rich repeat-containing protein 40"/>
    <property type="match status" value="1"/>
</dbReference>
<dbReference type="Ensembl" id="ENSPTXT00000025712.1">
    <property type="protein sequence ID" value="ENSPTXP00000024944.1"/>
    <property type="gene ID" value="ENSPTXG00000017383.1"/>
</dbReference>
<keyword evidence="2" id="KW-0677">Repeat</keyword>
<dbReference type="SMART" id="SM00369">
    <property type="entry name" value="LRR_TYP"/>
    <property type="match status" value="3"/>
</dbReference>
<dbReference type="AlphaFoldDB" id="A0A670ZQ96"/>
<dbReference type="PRINTS" id="PR00019">
    <property type="entry name" value="LEURICHRPT"/>
</dbReference>
<reference evidence="3" key="1">
    <citation type="submission" date="2025-05" db="UniProtKB">
        <authorList>
            <consortium name="Ensembl"/>
        </authorList>
    </citation>
    <scope>IDENTIFICATION</scope>
</reference>
<evidence type="ECO:0000313" key="4">
    <source>
        <dbReference type="Proteomes" id="UP000472273"/>
    </source>
</evidence>
<evidence type="ECO:0000256" key="2">
    <source>
        <dbReference type="ARBA" id="ARBA00022737"/>
    </source>
</evidence>
<dbReference type="GeneTree" id="ENSGT00940000156968"/>
<dbReference type="PANTHER" id="PTHR48051">
    <property type="match status" value="1"/>
</dbReference>
<keyword evidence="1" id="KW-0433">Leucine-rich repeat</keyword>
<evidence type="ECO:0000313" key="3">
    <source>
        <dbReference type="Ensembl" id="ENSPTXP00000024944.1"/>
    </source>
</evidence>
<sequence>MSGARRRGAGHSLAGFRRGAGQDEANAAAIPQGLLRAARKSGQLNLSGRELTEDEEVPLHIWRINLDTPEEAHQNLSFTGADRWWEQTDLNKLILSSNKLQCLSDDIKLLPALTVLDVHDNQLTSLPSAIGSLENLQKLNLSHNKLQEIPEELTQLKHLRSLLLQHNELYHLPNEFGQLVSLEELVSRS</sequence>
<dbReference type="InterPro" id="IPR050216">
    <property type="entry name" value="LRR_domain-containing"/>
</dbReference>
<organism evidence="3 4">
    <name type="scientific">Pseudonaja textilis</name>
    <name type="common">Eastern brown snake</name>
    <dbReference type="NCBI Taxonomy" id="8673"/>
    <lineage>
        <taxon>Eukaryota</taxon>
        <taxon>Metazoa</taxon>
        <taxon>Chordata</taxon>
        <taxon>Craniata</taxon>
        <taxon>Vertebrata</taxon>
        <taxon>Euteleostomi</taxon>
        <taxon>Lepidosauria</taxon>
        <taxon>Squamata</taxon>
        <taxon>Bifurcata</taxon>
        <taxon>Unidentata</taxon>
        <taxon>Episquamata</taxon>
        <taxon>Toxicofera</taxon>
        <taxon>Serpentes</taxon>
        <taxon>Colubroidea</taxon>
        <taxon>Elapidae</taxon>
        <taxon>Hydrophiinae</taxon>
        <taxon>Pseudonaja</taxon>
    </lineage>
</organism>
<dbReference type="SUPFAM" id="SSF52058">
    <property type="entry name" value="L domain-like"/>
    <property type="match status" value="1"/>
</dbReference>
<dbReference type="PROSITE" id="PS51450">
    <property type="entry name" value="LRR"/>
    <property type="match status" value="3"/>
</dbReference>
<dbReference type="Gene3D" id="3.80.10.10">
    <property type="entry name" value="Ribonuclease Inhibitor"/>
    <property type="match status" value="1"/>
</dbReference>
<dbReference type="Proteomes" id="UP000472273">
    <property type="component" value="Unplaced"/>
</dbReference>
<evidence type="ECO:0008006" key="5">
    <source>
        <dbReference type="Google" id="ProtNLM"/>
    </source>
</evidence>
<name>A0A670ZQ96_PSETE</name>